<keyword evidence="3" id="KW-1185">Reference proteome</keyword>
<dbReference type="GO" id="GO:0004803">
    <property type="term" value="F:transposase activity"/>
    <property type="evidence" value="ECO:0007669"/>
    <property type="project" value="InterPro"/>
</dbReference>
<name>A0A679FR68_9BACL</name>
<evidence type="ECO:0000259" key="1">
    <source>
        <dbReference type="Pfam" id="PF01548"/>
    </source>
</evidence>
<reference evidence="3" key="1">
    <citation type="journal article" date="2020" name="Microbiol. Resour. Announc.">
        <title>Complete Genome Sequence of Geobacillus sp. Strain E55-1, Isolated from Mine Geyser in Japan.</title>
        <authorList>
            <person name="Miyazaki K."/>
            <person name="Hase E."/>
            <person name="Tokito N."/>
        </authorList>
    </citation>
    <scope>NUCLEOTIDE SEQUENCE [LARGE SCALE GENOMIC DNA]</scope>
    <source>
        <strain evidence="3">E55-1</strain>
    </source>
</reference>
<dbReference type="EMBL" id="AP022557">
    <property type="protein sequence ID" value="BBW98603.1"/>
    <property type="molecule type" value="Genomic_DNA"/>
</dbReference>
<accession>A0A679FR68</accession>
<dbReference type="Pfam" id="PF01548">
    <property type="entry name" value="DEDD_Tnp_IS110"/>
    <property type="match status" value="1"/>
</dbReference>
<dbReference type="GO" id="GO:0003677">
    <property type="term" value="F:DNA binding"/>
    <property type="evidence" value="ECO:0007669"/>
    <property type="project" value="InterPro"/>
</dbReference>
<evidence type="ECO:0000313" key="3">
    <source>
        <dbReference type="Proteomes" id="UP000501421"/>
    </source>
</evidence>
<organism evidence="2 3">
    <name type="scientific">Geobacillus subterraneus</name>
    <dbReference type="NCBI Taxonomy" id="129338"/>
    <lineage>
        <taxon>Bacteria</taxon>
        <taxon>Bacillati</taxon>
        <taxon>Bacillota</taxon>
        <taxon>Bacilli</taxon>
        <taxon>Bacillales</taxon>
        <taxon>Anoxybacillaceae</taxon>
        <taxon>Geobacillus</taxon>
    </lineage>
</organism>
<dbReference type="GO" id="GO:0006313">
    <property type="term" value="P:DNA transposition"/>
    <property type="evidence" value="ECO:0007669"/>
    <property type="project" value="InterPro"/>
</dbReference>
<protein>
    <recommendedName>
        <fullName evidence="1">Transposase IS110-like N-terminal domain-containing protein</fullName>
    </recommendedName>
</protein>
<evidence type="ECO:0000313" key="2">
    <source>
        <dbReference type="EMBL" id="BBW98603.1"/>
    </source>
</evidence>
<dbReference type="AlphaFoldDB" id="A0A679FR68"/>
<dbReference type="InterPro" id="IPR002525">
    <property type="entry name" value="Transp_IS110-like_N"/>
</dbReference>
<gene>
    <name evidence="2" type="ORF">GsuE55_34360</name>
</gene>
<proteinExistence type="predicted"/>
<sequence length="82" mass="9213">MNCTQNHKIEQVTDQTLVIGIDIAKRKHYACMIDARGRVLKKLFPVMQSKLGLKQLDASIQEAVKEFGKTSVIVSIEPTGHY</sequence>
<dbReference type="Proteomes" id="UP000501421">
    <property type="component" value="Chromosome"/>
</dbReference>
<feature type="domain" description="Transposase IS110-like N-terminal" evidence="1">
    <location>
        <begin position="19"/>
        <end position="82"/>
    </location>
</feature>